<reference evidence="1" key="1">
    <citation type="submission" date="2023-06" db="EMBL/GenBank/DDBJ databases">
        <authorList>
            <person name="Noh H."/>
        </authorList>
    </citation>
    <scope>NUCLEOTIDE SEQUENCE</scope>
    <source>
        <strain evidence="1">DUCC20226</strain>
    </source>
</reference>
<comment type="caution">
    <text evidence="1">The sequence shown here is derived from an EMBL/GenBank/DDBJ whole genome shotgun (WGS) entry which is preliminary data.</text>
</comment>
<evidence type="ECO:0008006" key="3">
    <source>
        <dbReference type="Google" id="ProtNLM"/>
    </source>
</evidence>
<dbReference type="InterPro" id="IPR029058">
    <property type="entry name" value="AB_hydrolase_fold"/>
</dbReference>
<dbReference type="AlphaFoldDB" id="A0AAD9SG76"/>
<dbReference type="EMBL" id="JAUJFL010000003">
    <property type="protein sequence ID" value="KAK2606855.1"/>
    <property type="molecule type" value="Genomic_DNA"/>
</dbReference>
<evidence type="ECO:0000313" key="2">
    <source>
        <dbReference type="Proteomes" id="UP001265746"/>
    </source>
</evidence>
<proteinExistence type="predicted"/>
<dbReference type="Proteomes" id="UP001265746">
    <property type="component" value="Unassembled WGS sequence"/>
</dbReference>
<accession>A0AAD9SG76</accession>
<name>A0AAD9SG76_PHOAM</name>
<protein>
    <recommendedName>
        <fullName evidence="3">AB hydrolase-1 domain-containing protein</fullName>
    </recommendedName>
</protein>
<sequence length="376" mass="41852">MPDVAFVQSLSCIAHKNHKLRDPSCHEVAFTLSGAAETFIQTAIYDIVSGWYTTKSVNGTDTIAGYYCEPTIKNENSTKLQLMFHSITANRDYWSAMGGTTLGYESYKPEIYSWRHYANGLGYPTLQLDRLGHGKSSHPDPAVYTQGPYEASLYVDLAKQIRSGSTGQIPQYDELLYISNSYGSVLGVYIAQTYPDLFNISVFTGYTKRILPSYYGIALQNPQSAAMLFPERFPSTVPALYLTSPNELTRTNSFFGVHDQVDFEQELAQIWWEREDVVAAGEYIGTYVLMTKAPAYTRRILVITGEQDQPFCGQGTPTIAVAACGDLLPETAEIFPNAEFNWKRIAKTGHAINLCLSAQETFKTAHDFLAGSRFNG</sequence>
<organism evidence="1 2">
    <name type="scientific">Phomopsis amygdali</name>
    <name type="common">Fusicoccum amygdali</name>
    <dbReference type="NCBI Taxonomy" id="1214568"/>
    <lineage>
        <taxon>Eukaryota</taxon>
        <taxon>Fungi</taxon>
        <taxon>Dikarya</taxon>
        <taxon>Ascomycota</taxon>
        <taxon>Pezizomycotina</taxon>
        <taxon>Sordariomycetes</taxon>
        <taxon>Sordariomycetidae</taxon>
        <taxon>Diaporthales</taxon>
        <taxon>Diaporthaceae</taxon>
        <taxon>Diaporthe</taxon>
    </lineage>
</organism>
<evidence type="ECO:0000313" key="1">
    <source>
        <dbReference type="EMBL" id="KAK2606855.1"/>
    </source>
</evidence>
<dbReference type="SUPFAM" id="SSF53474">
    <property type="entry name" value="alpha/beta-Hydrolases"/>
    <property type="match status" value="1"/>
</dbReference>
<dbReference type="Gene3D" id="3.40.50.1820">
    <property type="entry name" value="alpha/beta hydrolase"/>
    <property type="match status" value="1"/>
</dbReference>
<gene>
    <name evidence="1" type="ORF">N8I77_005579</name>
</gene>
<keyword evidence="2" id="KW-1185">Reference proteome</keyword>